<dbReference type="PANTHER" id="PTHR10890">
    <property type="entry name" value="CYSTEINYL-TRNA SYNTHETASE"/>
    <property type="match status" value="1"/>
</dbReference>
<keyword evidence="10 19" id="KW-0479">Metal-binding</keyword>
<evidence type="ECO:0000256" key="11">
    <source>
        <dbReference type="ARBA" id="ARBA00022741"/>
    </source>
</evidence>
<reference evidence="23 24" key="1">
    <citation type="submission" date="2020-07" db="EMBL/GenBank/DDBJ databases">
        <title>Genomic Encyclopedia of Type Strains, Phase IV (KMG-IV): sequencing the most valuable type-strain genomes for metagenomic binning, comparative biology and taxonomic classification.</title>
        <authorList>
            <person name="Goeker M."/>
        </authorList>
    </citation>
    <scope>NUCLEOTIDE SEQUENCE [LARGE SCALE GENOMIC DNA]</scope>
    <source>
        <strain evidence="23 24">DSM 17721</strain>
    </source>
</reference>
<gene>
    <name evidence="19" type="primary">cysS</name>
    <name evidence="23" type="ORF">HNR65_001066</name>
</gene>
<comment type="similarity">
    <text evidence="4 19">Belongs to the class-I aminoacyl-tRNA synthetase family.</text>
</comment>
<feature type="binding site" evidence="19">
    <location>
        <position position="543"/>
    </location>
    <ligand>
        <name>Zn(2+)</name>
        <dbReference type="ChEBI" id="CHEBI:29105"/>
    </ligand>
</feature>
<dbReference type="InterPro" id="IPR015803">
    <property type="entry name" value="Cys-tRNA-ligase"/>
</dbReference>
<dbReference type="SMART" id="SM00840">
    <property type="entry name" value="DALR_2"/>
    <property type="match status" value="1"/>
</dbReference>
<evidence type="ECO:0000256" key="16">
    <source>
        <dbReference type="ARBA" id="ARBA00023146"/>
    </source>
</evidence>
<keyword evidence="15 19" id="KW-0648">Protein biosynthesis</keyword>
<keyword evidence="17" id="KW-0198">Cysteine biosynthesis</keyword>
<keyword evidence="24" id="KW-1185">Reference proteome</keyword>
<evidence type="ECO:0000259" key="22">
    <source>
        <dbReference type="SMART" id="SM00840"/>
    </source>
</evidence>
<feature type="binding site" evidence="19">
    <location>
        <position position="514"/>
    </location>
    <ligand>
        <name>Zn(2+)</name>
        <dbReference type="ChEBI" id="CHEBI:29105"/>
    </ligand>
</feature>
<comment type="caution">
    <text evidence="19">Lacks conserved residue(s) required for the propagation of feature annotation.</text>
</comment>
<evidence type="ECO:0000256" key="20">
    <source>
        <dbReference type="PIRSR" id="PIRSR605856-50"/>
    </source>
</evidence>
<feature type="modified residue" description="N6-(pyridoxal phosphate)lysine" evidence="21">
    <location>
        <position position="42"/>
    </location>
</feature>
<feature type="binding site" evidence="20">
    <location>
        <begin position="177"/>
        <end position="181"/>
    </location>
    <ligand>
        <name>pyridoxal 5'-phosphate</name>
        <dbReference type="ChEBI" id="CHEBI:597326"/>
    </ligand>
</feature>
<keyword evidence="14 20" id="KW-0663">Pyridoxal phosphate</keyword>
<keyword evidence="13 19" id="KW-0067">ATP-binding</keyword>
<evidence type="ECO:0000313" key="23">
    <source>
        <dbReference type="EMBL" id="MBA2880748.1"/>
    </source>
</evidence>
<dbReference type="GO" id="GO:0004124">
    <property type="term" value="F:cysteine synthase activity"/>
    <property type="evidence" value="ECO:0007669"/>
    <property type="project" value="UniProtKB-EC"/>
</dbReference>
<evidence type="ECO:0000256" key="21">
    <source>
        <dbReference type="PIRSR" id="PIRSR605856-51"/>
    </source>
</evidence>
<dbReference type="InterPro" id="IPR009080">
    <property type="entry name" value="tRNAsynth_Ia_anticodon-bd"/>
</dbReference>
<keyword evidence="17" id="KW-0028">Amino-acid biosynthesis</keyword>
<evidence type="ECO:0000256" key="15">
    <source>
        <dbReference type="ARBA" id="ARBA00022917"/>
    </source>
</evidence>
<comment type="caution">
    <text evidence="23">The sequence shown here is derived from an EMBL/GenBank/DDBJ whole genome shotgun (WGS) entry which is preliminary data.</text>
</comment>
<dbReference type="FunFam" id="3.40.50.1100:FF:000003">
    <property type="entry name" value="Cystathionine beta-synthase"/>
    <property type="match status" value="1"/>
</dbReference>
<dbReference type="InterPro" id="IPR036052">
    <property type="entry name" value="TrpB-like_PALP_sf"/>
</dbReference>
<evidence type="ECO:0000256" key="1">
    <source>
        <dbReference type="ARBA" id="ARBA00001933"/>
    </source>
</evidence>
<proteinExistence type="inferred from homology"/>
<dbReference type="InterPro" id="IPR056411">
    <property type="entry name" value="CysS_C"/>
</dbReference>
<dbReference type="Gene3D" id="3.40.50.620">
    <property type="entry name" value="HUPs"/>
    <property type="match status" value="1"/>
</dbReference>
<comment type="subcellular location">
    <subcellularLocation>
        <location evidence="2 19">Cytoplasm</location>
    </subcellularLocation>
</comment>
<keyword evidence="12 19" id="KW-0862">Zinc</keyword>
<dbReference type="EMBL" id="JACDUS010000002">
    <property type="protein sequence ID" value="MBA2880748.1"/>
    <property type="molecule type" value="Genomic_DNA"/>
</dbReference>
<dbReference type="Gene3D" id="1.20.120.1910">
    <property type="entry name" value="Cysteine-tRNA ligase, C-terminal anti-codon recognition domain"/>
    <property type="match status" value="1"/>
</dbReference>
<keyword evidence="7 19" id="KW-0963">Cytoplasm</keyword>
<comment type="cofactor">
    <cofactor evidence="1 20">
        <name>pyridoxal 5'-phosphate</name>
        <dbReference type="ChEBI" id="CHEBI:597326"/>
    </cofactor>
</comment>
<organism evidence="23 24">
    <name type="scientific">Desulfosalsimonas propionicica</name>
    <dbReference type="NCBI Taxonomy" id="332175"/>
    <lineage>
        <taxon>Bacteria</taxon>
        <taxon>Pseudomonadati</taxon>
        <taxon>Thermodesulfobacteriota</taxon>
        <taxon>Desulfobacteria</taxon>
        <taxon>Desulfobacterales</taxon>
        <taxon>Desulfosalsimonadaceae</taxon>
        <taxon>Desulfosalsimonas</taxon>
    </lineage>
</organism>
<dbReference type="SUPFAM" id="SSF53686">
    <property type="entry name" value="Tryptophan synthase beta subunit-like PLP-dependent enzymes"/>
    <property type="match status" value="1"/>
</dbReference>
<dbReference type="GO" id="GO:0008270">
    <property type="term" value="F:zinc ion binding"/>
    <property type="evidence" value="ECO:0007669"/>
    <property type="project" value="UniProtKB-UniRule"/>
</dbReference>
<evidence type="ECO:0000256" key="9">
    <source>
        <dbReference type="ARBA" id="ARBA00022679"/>
    </source>
</evidence>
<dbReference type="InterPro" id="IPR014729">
    <property type="entry name" value="Rossmann-like_a/b/a_fold"/>
</dbReference>
<keyword evidence="9" id="KW-0808">Transferase</keyword>
<comment type="catalytic activity">
    <reaction evidence="18">
        <text>O-acetyl-L-serine + hydrogen sulfide = L-cysteine + acetate</text>
        <dbReference type="Rhea" id="RHEA:14829"/>
        <dbReference type="ChEBI" id="CHEBI:29919"/>
        <dbReference type="ChEBI" id="CHEBI:30089"/>
        <dbReference type="ChEBI" id="CHEBI:35235"/>
        <dbReference type="ChEBI" id="CHEBI:58340"/>
        <dbReference type="EC" id="2.5.1.47"/>
    </reaction>
</comment>
<comment type="pathway">
    <text evidence="3">Amino-acid biosynthesis; L-cysteine biosynthesis; L-cysteine from L-serine: step 2/2.</text>
</comment>
<accession>A0A7W0C7U4</accession>
<dbReference type="GO" id="GO:0005829">
    <property type="term" value="C:cytosol"/>
    <property type="evidence" value="ECO:0007669"/>
    <property type="project" value="TreeGrafter"/>
</dbReference>
<dbReference type="SUPFAM" id="SSF47323">
    <property type="entry name" value="Anticodon-binding domain of a subclass of class I aminoacyl-tRNA synthetases"/>
    <property type="match status" value="1"/>
</dbReference>
<keyword evidence="11 19" id="KW-0547">Nucleotide-binding</keyword>
<feature type="domain" description="Cysteinyl-tRNA synthetase class Ia DALR" evidence="22">
    <location>
        <begin position="658"/>
        <end position="722"/>
    </location>
</feature>
<dbReference type="Pfam" id="PF09190">
    <property type="entry name" value="DALR_2"/>
    <property type="match status" value="1"/>
</dbReference>
<evidence type="ECO:0000256" key="6">
    <source>
        <dbReference type="ARBA" id="ARBA00011245"/>
    </source>
</evidence>
<dbReference type="InterPro" id="IPR032678">
    <property type="entry name" value="tRNA-synt_1_cat_dom"/>
</dbReference>
<dbReference type="GO" id="GO:0005524">
    <property type="term" value="F:ATP binding"/>
    <property type="evidence" value="ECO:0007669"/>
    <property type="project" value="UniProtKB-UniRule"/>
</dbReference>
<dbReference type="GO" id="GO:0006535">
    <property type="term" value="P:cysteine biosynthetic process from serine"/>
    <property type="evidence" value="ECO:0007669"/>
    <property type="project" value="InterPro"/>
</dbReference>
<dbReference type="NCBIfam" id="TIGR01136">
    <property type="entry name" value="cysKM"/>
    <property type="match status" value="1"/>
</dbReference>
<dbReference type="GO" id="GO:0004817">
    <property type="term" value="F:cysteine-tRNA ligase activity"/>
    <property type="evidence" value="ECO:0007669"/>
    <property type="project" value="UniProtKB-UniRule"/>
</dbReference>
<evidence type="ECO:0000256" key="4">
    <source>
        <dbReference type="ARBA" id="ARBA00005594"/>
    </source>
</evidence>
<comment type="cofactor">
    <cofactor evidence="19">
        <name>Zn(2+)</name>
        <dbReference type="ChEBI" id="CHEBI:29105"/>
    </cofactor>
    <text evidence="19">Binds 1 zinc ion per subunit.</text>
</comment>
<evidence type="ECO:0000256" key="7">
    <source>
        <dbReference type="ARBA" id="ARBA00022490"/>
    </source>
</evidence>
<dbReference type="InterPro" id="IPR001216">
    <property type="entry name" value="P-phosphate_BS"/>
</dbReference>
<dbReference type="InterPro" id="IPR024909">
    <property type="entry name" value="Cys-tRNA/MSH_ligase"/>
</dbReference>
<comment type="subunit">
    <text evidence="6 19">Monomer.</text>
</comment>
<dbReference type="CDD" id="cd01561">
    <property type="entry name" value="CBS_like"/>
    <property type="match status" value="1"/>
</dbReference>
<evidence type="ECO:0000256" key="10">
    <source>
        <dbReference type="ARBA" id="ARBA00022723"/>
    </source>
</evidence>
<comment type="catalytic activity">
    <reaction evidence="19">
        <text>tRNA(Cys) + L-cysteine + ATP = L-cysteinyl-tRNA(Cys) + AMP + diphosphate</text>
        <dbReference type="Rhea" id="RHEA:17773"/>
        <dbReference type="Rhea" id="RHEA-COMP:9661"/>
        <dbReference type="Rhea" id="RHEA-COMP:9679"/>
        <dbReference type="ChEBI" id="CHEBI:30616"/>
        <dbReference type="ChEBI" id="CHEBI:33019"/>
        <dbReference type="ChEBI" id="CHEBI:35235"/>
        <dbReference type="ChEBI" id="CHEBI:78442"/>
        <dbReference type="ChEBI" id="CHEBI:78517"/>
        <dbReference type="ChEBI" id="CHEBI:456215"/>
        <dbReference type="EC" id="6.1.1.16"/>
    </reaction>
</comment>
<evidence type="ECO:0000256" key="17">
    <source>
        <dbReference type="ARBA" id="ARBA00023192"/>
    </source>
</evidence>
<dbReference type="Gene3D" id="3.40.50.1100">
    <property type="match status" value="2"/>
</dbReference>
<dbReference type="UniPathway" id="UPA00136">
    <property type="reaction ID" value="UER00200"/>
</dbReference>
<dbReference type="Pfam" id="PF23493">
    <property type="entry name" value="CysS_C"/>
    <property type="match status" value="1"/>
</dbReference>
<dbReference type="InterPro" id="IPR015273">
    <property type="entry name" value="Cys-tRNA-synt_Ia_DALR"/>
</dbReference>
<evidence type="ECO:0000313" key="24">
    <source>
        <dbReference type="Proteomes" id="UP000525298"/>
    </source>
</evidence>
<name>A0A7W0C7U4_9BACT</name>
<sequence>MHYSILDTIGNTPMVEIRRLNPNPAVRILAKLEYVNPGGSIKDRPALAMIEAGEQSGELTSEKTVIEATSGNTGIGLAMICAVKGYRVMLAMSDAVSLERRKILEARGAEIFLTPGHLGTDGAIEEVYRLVREDPDRYFMTDQYNNPANWQAHYQGTAGEIIEQTGGKISAFVATMGTTGTVMGCARRFREYDPDIRIIGVEPYLGHKLQGLKNLKEAYRPEIFEKKWLDEKINIDDEEAFEMTRRLAREEGLFVGMSSGAAMVIAARQAAEMTEGTIVAIFADSGERYLSTPLFLVKKKAEIHLFNTLTRSKMPFDPIQKGRVSMYTCGPTANKFIHLGECRRFVFSDLLYRYLRYRDLDVNHVMNITDMDDKTIQGSESAGQSLVEYTRYYIDRFMADLEALNIVPADHFPRASEHVDDMVRVATGLYDKGFAYEKLRSLYFSIGSFSEYGQLSGIDIDKIKLGATVDLDEYEKNNPRDFTLLKRARLSELKRGIYVKTQWGNVRPSWHIQCAAISMKHLGKTYDIHTSTRELVFPHHENERAIAKALTGKPLARYWVHCEQVHAGQNGTRAQKQGLPTLEDLRNMGYTPRDVRFWLITGHYRKPLEYGPKRLDQAQNAIRRIDACIKGLQQVDQAGNDAASTEEIDQIAYDIRQGLINAMDDDLNMPRAMAAIFRKIRRINALVSEKRLTREQADKFLNTFEDIDQVLGFFDFTPKTLPPEIEALIRERNQARARKDFARADEIRQQLQQAGVEIKDEKIGDS</sequence>
<evidence type="ECO:0000256" key="8">
    <source>
        <dbReference type="ARBA" id="ARBA00022598"/>
    </source>
</evidence>
<feature type="binding site" evidence="19">
    <location>
        <position position="329"/>
    </location>
    <ligand>
        <name>Zn(2+)</name>
        <dbReference type="ChEBI" id="CHEBI:29105"/>
    </ligand>
</feature>
<dbReference type="EC" id="6.1.1.16" evidence="19"/>
<evidence type="ECO:0000256" key="2">
    <source>
        <dbReference type="ARBA" id="ARBA00004496"/>
    </source>
</evidence>
<dbReference type="AlphaFoldDB" id="A0A7W0C7U4"/>
<dbReference type="PRINTS" id="PR00983">
    <property type="entry name" value="TRNASYNTHCYS"/>
</dbReference>
<dbReference type="PANTHER" id="PTHR10890:SF3">
    <property type="entry name" value="CYSTEINE--TRNA LIGASE, CYTOPLASMIC"/>
    <property type="match status" value="1"/>
</dbReference>
<evidence type="ECO:0000256" key="12">
    <source>
        <dbReference type="ARBA" id="ARBA00022833"/>
    </source>
</evidence>
<evidence type="ECO:0000256" key="14">
    <source>
        <dbReference type="ARBA" id="ARBA00022898"/>
    </source>
</evidence>
<dbReference type="NCBIfam" id="TIGR00435">
    <property type="entry name" value="cysS"/>
    <property type="match status" value="1"/>
</dbReference>
<keyword evidence="16 19" id="KW-0030">Aminoacyl-tRNA synthetase</keyword>
<dbReference type="HAMAP" id="MF_00041">
    <property type="entry name" value="Cys_tRNA_synth"/>
    <property type="match status" value="1"/>
</dbReference>
<feature type="binding site" evidence="19">
    <location>
        <position position="539"/>
    </location>
    <ligand>
        <name>Zn(2+)</name>
        <dbReference type="ChEBI" id="CHEBI:29105"/>
    </ligand>
</feature>
<dbReference type="InterPro" id="IPR001926">
    <property type="entry name" value="TrpB-like_PALP"/>
</dbReference>
<evidence type="ECO:0000256" key="3">
    <source>
        <dbReference type="ARBA" id="ARBA00004962"/>
    </source>
</evidence>
<dbReference type="SUPFAM" id="SSF52374">
    <property type="entry name" value="Nucleotidylyl transferase"/>
    <property type="match status" value="1"/>
</dbReference>
<comment type="similarity">
    <text evidence="5">Belongs to the cysteine synthase/cystathionine beta-synthase family.</text>
</comment>
<feature type="binding site" evidence="20">
    <location>
        <position position="258"/>
    </location>
    <ligand>
        <name>pyridoxal 5'-phosphate</name>
        <dbReference type="ChEBI" id="CHEBI:597326"/>
    </ligand>
</feature>
<keyword evidence="8 19" id="KW-0436">Ligase</keyword>
<dbReference type="Proteomes" id="UP000525298">
    <property type="component" value="Unassembled WGS sequence"/>
</dbReference>
<evidence type="ECO:0000256" key="5">
    <source>
        <dbReference type="ARBA" id="ARBA00007103"/>
    </source>
</evidence>
<dbReference type="InterPro" id="IPR005856">
    <property type="entry name" value="Cys_synth"/>
</dbReference>
<dbReference type="Pfam" id="PF01406">
    <property type="entry name" value="tRNA-synt_1e"/>
    <property type="match status" value="1"/>
</dbReference>
<evidence type="ECO:0000256" key="19">
    <source>
        <dbReference type="HAMAP-Rule" id="MF_00041"/>
    </source>
</evidence>
<evidence type="ECO:0000256" key="13">
    <source>
        <dbReference type="ARBA" id="ARBA00022840"/>
    </source>
</evidence>
<dbReference type="RefSeq" id="WP_181550407.1">
    <property type="nucleotide sequence ID" value="NZ_JACDUS010000002.1"/>
</dbReference>
<protein>
    <recommendedName>
        <fullName evidence="19">Cysteine--tRNA ligase</fullName>
        <ecNumber evidence="19">6.1.1.16</ecNumber>
    </recommendedName>
    <alternativeName>
        <fullName evidence="19">Cysteinyl-tRNA synthetase</fullName>
        <shortName evidence="19">CysRS</shortName>
    </alternativeName>
</protein>
<dbReference type="PROSITE" id="PS00901">
    <property type="entry name" value="CYS_SYNTHASE"/>
    <property type="match status" value="1"/>
</dbReference>
<dbReference type="GO" id="GO:0006423">
    <property type="term" value="P:cysteinyl-tRNA aminoacylation"/>
    <property type="evidence" value="ECO:0007669"/>
    <property type="project" value="UniProtKB-UniRule"/>
</dbReference>
<evidence type="ECO:0000256" key="18">
    <source>
        <dbReference type="ARBA" id="ARBA00047931"/>
    </source>
</evidence>
<feature type="binding site" evidence="20">
    <location>
        <position position="72"/>
    </location>
    <ligand>
        <name>pyridoxal 5'-phosphate</name>
        <dbReference type="ChEBI" id="CHEBI:597326"/>
    </ligand>
</feature>
<dbReference type="Pfam" id="PF00291">
    <property type="entry name" value="PALP"/>
    <property type="match status" value="1"/>
</dbReference>